<evidence type="ECO:0000256" key="3">
    <source>
        <dbReference type="RuleBase" id="RU003456"/>
    </source>
</evidence>
<keyword evidence="5" id="KW-0496">Mitochondrion</keyword>
<dbReference type="InterPro" id="IPR020396">
    <property type="entry name" value="NADH_UbQ_OxRdtase_CS"/>
</dbReference>
<keyword evidence="3" id="KW-1278">Translocase</keyword>
<dbReference type="GO" id="GO:0016651">
    <property type="term" value="F:oxidoreductase activity, acting on NAD(P)H"/>
    <property type="evidence" value="ECO:0007669"/>
    <property type="project" value="InterPro"/>
</dbReference>
<dbReference type="InterPro" id="IPR037232">
    <property type="entry name" value="NADH_quin_OxRdtase_su_C/D-like"/>
</dbReference>
<keyword evidence="5" id="KW-0560">Oxidoreductase</keyword>
<dbReference type="RefSeq" id="YP_006280855.1">
    <property type="nucleotide sequence ID" value="NC_017836.1"/>
</dbReference>
<dbReference type="AlphaFoldDB" id="E9P1F7"/>
<protein>
    <submittedName>
        <fullName evidence="5">NADH dehydrogenase subunit 9</fullName>
        <ecNumber evidence="5">1.6.5.3</ecNumber>
    </submittedName>
</protein>
<dbReference type="GO" id="GO:0008137">
    <property type="term" value="F:NADH dehydrogenase (ubiquinone) activity"/>
    <property type="evidence" value="ECO:0007669"/>
    <property type="project" value="InterPro"/>
</dbReference>
<proteinExistence type="inferred from homology"/>
<dbReference type="HAMAP" id="MF_01357">
    <property type="entry name" value="NDH1_NuoC"/>
    <property type="match status" value="1"/>
</dbReference>
<dbReference type="PANTHER" id="PTHR10884">
    <property type="entry name" value="NADH DEHYDROGENASE UBIQUINONE IRON-SULFUR PROTEIN 3"/>
    <property type="match status" value="1"/>
</dbReference>
<dbReference type="PANTHER" id="PTHR10884:SF14">
    <property type="entry name" value="NADH DEHYDROGENASE [UBIQUINONE] IRON-SULFUR PROTEIN 3, MITOCHONDRIAL"/>
    <property type="match status" value="1"/>
</dbReference>
<dbReference type="GeneID" id="12486733"/>
<dbReference type="NCBIfam" id="NF004733">
    <property type="entry name" value="PRK06074.1-5"/>
    <property type="match status" value="1"/>
</dbReference>
<dbReference type="Pfam" id="PF00329">
    <property type="entry name" value="Complex1_30kDa"/>
    <property type="match status" value="1"/>
</dbReference>
<dbReference type="NCBIfam" id="TIGR01961">
    <property type="entry name" value="NuoC_fam"/>
    <property type="match status" value="1"/>
</dbReference>
<dbReference type="InterPro" id="IPR001268">
    <property type="entry name" value="NADH_UbQ_OxRdtase_30kDa_su"/>
</dbReference>
<name>E9P1F7_CYAPA</name>
<reference evidence="5" key="1">
    <citation type="journal article" date="2012" name="Science">
        <title>Cyanophora paradoxa genome elucidates origin of photosynthesis in algae and plants.</title>
        <authorList>
            <person name="Price D.C."/>
            <person name="Chan C.X."/>
            <person name="Yoon H.S."/>
            <person name="Yang E.C."/>
            <person name="Qiu H."/>
            <person name="Weber A.P."/>
            <person name="Schwacke R."/>
            <person name="Gross J."/>
            <person name="Blouin N.A."/>
            <person name="Lane C."/>
            <person name="Reyes-Prieto A."/>
            <person name="Durnford D.G."/>
            <person name="Neilson J.A."/>
            <person name="Lang B.F."/>
            <person name="Burger G."/>
            <person name="Steiner J.M."/>
            <person name="Loffelhardt W."/>
            <person name="Meuser J.E."/>
            <person name="Posewitz M.C."/>
            <person name="Ball S."/>
            <person name="Arias M.C."/>
            <person name="Henrissat B."/>
            <person name="Coutinho P.M."/>
            <person name="Rensing S.A."/>
            <person name="Symeonidi A."/>
            <person name="Doddapaneni H."/>
            <person name="Green B.R."/>
            <person name="Rajah V.D."/>
            <person name="Boore J."/>
            <person name="Bhattacharya D."/>
        </authorList>
    </citation>
    <scope>NUCLEOTIDE SEQUENCE</scope>
    <source>
        <strain evidence="5">CCMP 329</strain>
    </source>
</reference>
<dbReference type="SUPFAM" id="SSF143243">
    <property type="entry name" value="Nqo5-like"/>
    <property type="match status" value="1"/>
</dbReference>
<dbReference type="PROSITE" id="PS00542">
    <property type="entry name" value="COMPLEX1_30K"/>
    <property type="match status" value="1"/>
</dbReference>
<geneLocation type="mitochondrion" evidence="5"/>
<evidence type="ECO:0000259" key="4">
    <source>
        <dbReference type="Pfam" id="PF00329"/>
    </source>
</evidence>
<dbReference type="InterPro" id="IPR010218">
    <property type="entry name" value="NADH_DH_suC"/>
</dbReference>
<gene>
    <name evidence="5" type="primary">nad9</name>
</gene>
<dbReference type="EC" id="1.6.5.3" evidence="5"/>
<keyword evidence="2 3" id="KW-0813">Transport</keyword>
<sequence length="198" mass="23800">MKIKLQMELQKFSLKHFSQLITKIIPRLIKDVFIINNELILIVENNNLNSTLFFLKYHTYTQYKVLCDITAVDFLDRIERFEVVYQFLSVSYASRLRIKVNLKETELINSISMLYPCANWYEREIWDLFGIFFMNHPDLRRILTDYGFEGHPLKKDFPLSGYLEVRYDDIVKQVICEPVDITQEFRNFNFSSPWEITQ</sequence>
<comment type="similarity">
    <text evidence="1 3">Belongs to the complex I 30 kDa subunit family.</text>
</comment>
<dbReference type="EMBL" id="HQ849544">
    <property type="protein sequence ID" value="ADW79209.1"/>
    <property type="molecule type" value="Genomic_DNA"/>
</dbReference>
<evidence type="ECO:0000256" key="1">
    <source>
        <dbReference type="ARBA" id="ARBA00007569"/>
    </source>
</evidence>
<dbReference type="Gene3D" id="3.30.460.80">
    <property type="entry name" value="NADH:ubiquinone oxidoreductase, 30kDa subunit"/>
    <property type="match status" value="1"/>
</dbReference>
<organism evidence="5">
    <name type="scientific">Cyanophora paradoxa</name>
    <dbReference type="NCBI Taxonomy" id="2762"/>
    <lineage>
        <taxon>Eukaryota</taxon>
        <taxon>Glaucocystophyceae</taxon>
        <taxon>Cyanophorales</taxon>
        <taxon>Cyanophoraceae</taxon>
        <taxon>Cyanophora</taxon>
    </lineage>
</organism>
<evidence type="ECO:0000256" key="2">
    <source>
        <dbReference type="ARBA" id="ARBA00022448"/>
    </source>
</evidence>
<feature type="domain" description="NADH:ubiquinone oxidoreductase 30kDa subunit" evidence="4">
    <location>
        <begin position="42"/>
        <end position="162"/>
    </location>
</feature>
<evidence type="ECO:0000313" key="5">
    <source>
        <dbReference type="EMBL" id="ADW79209.1"/>
    </source>
</evidence>
<keyword evidence="3" id="KW-0520">NAD</keyword>
<accession>E9P1F7</accession>